<keyword evidence="2" id="KW-1185">Reference proteome</keyword>
<reference evidence="1 2" key="1">
    <citation type="submission" date="2019-08" db="EMBL/GenBank/DDBJ databases">
        <title>Hyperibacter terrae gen. nov., sp. nov. and Hyperibacter viscosus sp. nov., two new members in the family Rhodospirillaceae isolated from the rhizosphere of Hypericum perforatum.</title>
        <authorList>
            <person name="Noviana Z."/>
        </authorList>
    </citation>
    <scope>NUCLEOTIDE SEQUENCE [LARGE SCALE GENOMIC DNA]</scope>
    <source>
        <strain evidence="1 2">R5913</strain>
    </source>
</reference>
<dbReference type="PANTHER" id="PTHR36978">
    <property type="entry name" value="P-LOOP CONTAINING NUCLEOTIDE TRIPHOSPHATE HYDROLASE"/>
    <property type="match status" value="1"/>
</dbReference>
<proteinExistence type="predicted"/>
<dbReference type="KEGG" id="htq:FRZ44_01040"/>
<gene>
    <name evidence="1" type="ORF">FRZ44_01040</name>
</gene>
<dbReference type="GO" id="GO:0016740">
    <property type="term" value="F:transferase activity"/>
    <property type="evidence" value="ECO:0007669"/>
    <property type="project" value="UniProtKB-KW"/>
</dbReference>
<dbReference type="Proteomes" id="UP000326202">
    <property type="component" value="Chromosome"/>
</dbReference>
<protein>
    <submittedName>
        <fullName evidence="1">Sulfotransferase family protein</fullName>
    </submittedName>
</protein>
<evidence type="ECO:0000313" key="1">
    <source>
        <dbReference type="EMBL" id="QEX14829.1"/>
    </source>
</evidence>
<dbReference type="OrthoDB" id="9806624at2"/>
<organism evidence="1 2">
    <name type="scientific">Hypericibacter terrae</name>
    <dbReference type="NCBI Taxonomy" id="2602015"/>
    <lineage>
        <taxon>Bacteria</taxon>
        <taxon>Pseudomonadati</taxon>
        <taxon>Pseudomonadota</taxon>
        <taxon>Alphaproteobacteria</taxon>
        <taxon>Rhodospirillales</taxon>
        <taxon>Dongiaceae</taxon>
        <taxon>Hypericibacter</taxon>
    </lineage>
</organism>
<dbReference type="EMBL" id="CP042906">
    <property type="protein sequence ID" value="QEX14829.1"/>
    <property type="molecule type" value="Genomic_DNA"/>
</dbReference>
<dbReference type="PANTHER" id="PTHR36978:SF4">
    <property type="entry name" value="P-LOOP CONTAINING NUCLEOSIDE TRIPHOSPHATE HYDROLASE PROTEIN"/>
    <property type="match status" value="1"/>
</dbReference>
<dbReference type="SUPFAM" id="SSF52540">
    <property type="entry name" value="P-loop containing nucleoside triphosphate hydrolases"/>
    <property type="match status" value="1"/>
</dbReference>
<accession>A0A5J6MC02</accession>
<dbReference type="InterPro" id="IPR027417">
    <property type="entry name" value="P-loop_NTPase"/>
</dbReference>
<dbReference type="RefSeq" id="WP_151175337.1">
    <property type="nucleotide sequence ID" value="NZ_CP042906.1"/>
</dbReference>
<evidence type="ECO:0000313" key="2">
    <source>
        <dbReference type="Proteomes" id="UP000326202"/>
    </source>
</evidence>
<keyword evidence="1" id="KW-0808">Transferase</keyword>
<dbReference type="InterPro" id="IPR040632">
    <property type="entry name" value="Sulfotransfer_4"/>
</dbReference>
<dbReference type="Pfam" id="PF17784">
    <property type="entry name" value="Sulfotransfer_4"/>
    <property type="match status" value="1"/>
</dbReference>
<sequence length="211" mass="23928">MSLEVIGPGFGRTGTLSLKQALEILDFGPCHHMEEVFKNPAQVPYWQAVAQGRPVDWHEVFAGYRSQVDWPGAHPWRELAAAYPKARVVLSVRPEEAWWKSFSSTIGLLADAPERARMPPHVNAMLDVGIDLIQNQTFGCPFADREGALRAYRRRIEEVRASIAPERLLVFDVTEGWEPLCRFLGKPVPDVAFPRSNSQEEFWKLVRGEPH</sequence>
<dbReference type="Gene3D" id="3.40.50.300">
    <property type="entry name" value="P-loop containing nucleotide triphosphate hydrolases"/>
    <property type="match status" value="1"/>
</dbReference>
<dbReference type="AlphaFoldDB" id="A0A5J6MC02"/>
<name>A0A5J6MC02_9PROT</name>